<evidence type="ECO:0000313" key="6">
    <source>
        <dbReference type="EMBL" id="RNI35784.1"/>
    </source>
</evidence>
<accession>A0A3M9NDC7</accession>
<evidence type="ECO:0000259" key="5">
    <source>
        <dbReference type="Pfam" id="PF08281"/>
    </source>
</evidence>
<keyword evidence="3" id="KW-0731">Sigma factor</keyword>
<organism evidence="6 7">
    <name type="scientific">Hanamia caeni</name>
    <dbReference type="NCBI Taxonomy" id="2294116"/>
    <lineage>
        <taxon>Bacteria</taxon>
        <taxon>Pseudomonadati</taxon>
        <taxon>Bacteroidota</taxon>
        <taxon>Chitinophagia</taxon>
        <taxon>Chitinophagales</taxon>
        <taxon>Chitinophagaceae</taxon>
        <taxon>Hanamia</taxon>
    </lineage>
</organism>
<name>A0A3M9NDC7_9BACT</name>
<dbReference type="Gene3D" id="1.10.10.10">
    <property type="entry name" value="Winged helix-like DNA-binding domain superfamily/Winged helix DNA-binding domain"/>
    <property type="match status" value="1"/>
</dbReference>
<dbReference type="Gene3D" id="1.10.1740.10">
    <property type="match status" value="1"/>
</dbReference>
<keyword evidence="2" id="KW-0805">Transcription regulation</keyword>
<dbReference type="SUPFAM" id="SSF88946">
    <property type="entry name" value="Sigma2 domain of RNA polymerase sigma factors"/>
    <property type="match status" value="1"/>
</dbReference>
<dbReference type="InterPro" id="IPR014284">
    <property type="entry name" value="RNA_pol_sigma-70_dom"/>
</dbReference>
<dbReference type="InterPro" id="IPR036388">
    <property type="entry name" value="WH-like_DNA-bd_sf"/>
</dbReference>
<proteinExistence type="inferred from homology"/>
<dbReference type="InterPro" id="IPR013324">
    <property type="entry name" value="RNA_pol_sigma_r3/r4-like"/>
</dbReference>
<dbReference type="Proteomes" id="UP000267223">
    <property type="component" value="Unassembled WGS sequence"/>
</dbReference>
<comment type="caution">
    <text evidence="6">The sequence shown here is derived from an EMBL/GenBank/DDBJ whole genome shotgun (WGS) entry which is preliminary data.</text>
</comment>
<protein>
    <submittedName>
        <fullName evidence="6">Sigma-70 family RNA polymerase sigma factor</fullName>
    </submittedName>
</protein>
<dbReference type="InterPro" id="IPR013325">
    <property type="entry name" value="RNA_pol_sigma_r2"/>
</dbReference>
<dbReference type="AlphaFoldDB" id="A0A3M9NDC7"/>
<dbReference type="NCBIfam" id="TIGR02937">
    <property type="entry name" value="sigma70-ECF"/>
    <property type="match status" value="1"/>
</dbReference>
<keyword evidence="4" id="KW-0804">Transcription</keyword>
<gene>
    <name evidence="6" type="ORF">EFY79_12570</name>
</gene>
<reference evidence="6 7" key="1">
    <citation type="submission" date="2018-11" db="EMBL/GenBank/DDBJ databases">
        <title>Draft genome sequence of Ferruginibacter sp. BO-59.</title>
        <authorList>
            <person name="Im W.T."/>
        </authorList>
    </citation>
    <scope>NUCLEOTIDE SEQUENCE [LARGE SCALE GENOMIC DNA]</scope>
    <source>
        <strain evidence="6 7">BO-59</strain>
    </source>
</reference>
<evidence type="ECO:0000256" key="2">
    <source>
        <dbReference type="ARBA" id="ARBA00023015"/>
    </source>
</evidence>
<feature type="domain" description="RNA polymerase sigma factor 70 region 4 type 2" evidence="5">
    <location>
        <begin position="143"/>
        <end position="193"/>
    </location>
</feature>
<comment type="similarity">
    <text evidence="1">Belongs to the sigma-70 factor family. ECF subfamily.</text>
</comment>
<dbReference type="InterPro" id="IPR039425">
    <property type="entry name" value="RNA_pol_sigma-70-like"/>
</dbReference>
<dbReference type="SUPFAM" id="SSF88659">
    <property type="entry name" value="Sigma3 and sigma4 domains of RNA polymerase sigma factors"/>
    <property type="match status" value="1"/>
</dbReference>
<evidence type="ECO:0000313" key="7">
    <source>
        <dbReference type="Proteomes" id="UP000267223"/>
    </source>
</evidence>
<dbReference type="GO" id="GO:0016987">
    <property type="term" value="F:sigma factor activity"/>
    <property type="evidence" value="ECO:0007669"/>
    <property type="project" value="UniProtKB-KW"/>
</dbReference>
<sequence>MLVQRVLAITVFPIFENMVSPAITENVWTMLRNGDENALLTLYNHHYLGLINFGIKITGDRTLTHDCITQLLIELWDKRASLPLVNNVRCYLLTSLKHKILFELKAKQIKGYKLADIESFPHHQEISYEEHLIKLQTDEGLKQKLNKAFLKLTPRQKQLLQMKFFEDIDYNEIARSCNITRRTAYNIIHDSLKILKAELYKMEKDHAGISSAGFLPIVIMICLIH</sequence>
<dbReference type="Pfam" id="PF08281">
    <property type="entry name" value="Sigma70_r4_2"/>
    <property type="match status" value="1"/>
</dbReference>
<evidence type="ECO:0000256" key="3">
    <source>
        <dbReference type="ARBA" id="ARBA00023082"/>
    </source>
</evidence>
<dbReference type="EMBL" id="RJJR01000009">
    <property type="protein sequence ID" value="RNI35784.1"/>
    <property type="molecule type" value="Genomic_DNA"/>
</dbReference>
<dbReference type="InterPro" id="IPR013249">
    <property type="entry name" value="RNA_pol_sigma70_r4_t2"/>
</dbReference>
<dbReference type="PANTHER" id="PTHR43133:SF46">
    <property type="entry name" value="RNA POLYMERASE SIGMA-70 FACTOR ECF SUBFAMILY"/>
    <property type="match status" value="1"/>
</dbReference>
<dbReference type="GO" id="GO:0003677">
    <property type="term" value="F:DNA binding"/>
    <property type="evidence" value="ECO:0007669"/>
    <property type="project" value="InterPro"/>
</dbReference>
<dbReference type="GO" id="GO:0006352">
    <property type="term" value="P:DNA-templated transcription initiation"/>
    <property type="evidence" value="ECO:0007669"/>
    <property type="project" value="InterPro"/>
</dbReference>
<evidence type="ECO:0000256" key="1">
    <source>
        <dbReference type="ARBA" id="ARBA00010641"/>
    </source>
</evidence>
<dbReference type="PANTHER" id="PTHR43133">
    <property type="entry name" value="RNA POLYMERASE ECF-TYPE SIGMA FACTO"/>
    <property type="match status" value="1"/>
</dbReference>
<keyword evidence="7" id="KW-1185">Reference proteome</keyword>
<evidence type="ECO:0000256" key="4">
    <source>
        <dbReference type="ARBA" id="ARBA00023163"/>
    </source>
</evidence>